<feature type="transmembrane region" description="Helical" evidence="5">
    <location>
        <begin position="113"/>
        <end position="133"/>
    </location>
</feature>
<dbReference type="PANTHER" id="PTHR43427:SF9">
    <property type="entry name" value="ION-TRANSPORT PROTEIN YFEO-RELATED"/>
    <property type="match status" value="1"/>
</dbReference>
<evidence type="ECO:0000256" key="1">
    <source>
        <dbReference type="ARBA" id="ARBA00004141"/>
    </source>
</evidence>
<evidence type="ECO:0000313" key="6">
    <source>
        <dbReference type="EMBL" id="GAA1986677.1"/>
    </source>
</evidence>
<organism evidence="6 7">
    <name type="scientific">Catenulispora subtropica</name>
    <dbReference type="NCBI Taxonomy" id="450798"/>
    <lineage>
        <taxon>Bacteria</taxon>
        <taxon>Bacillati</taxon>
        <taxon>Actinomycetota</taxon>
        <taxon>Actinomycetes</taxon>
        <taxon>Catenulisporales</taxon>
        <taxon>Catenulisporaceae</taxon>
        <taxon>Catenulispora</taxon>
    </lineage>
</organism>
<sequence>MTDSAAPGPPSSLNPAELLKSRAYVVLLVLAGVVGVPVSTVAYFYLKAVDASQTYVFTTLPKDLGWAKEPVWWPLLPLFVSGVIVATSIRFLPGTSGHKPAEGFKASGTVRPVDLYGVILASFATLALGVVLGPEAPLIAIGSGLGALAVRLLKRDAPASAVAAVAAAGAFAAIATLLGSPIIGAFLLMEAAGLGGLALGVILVPGLLAAGIGALMFVGLDDWTGYGTFSLSIHNAPAFTKPTGYELLWALAIGVAAALVGTVIRRTALTLQPIVEKRMITLMPLVGLAVAGCAIAFAESTGRSTSDVLFSGQTALPALVDSAATWSANSLVLVALFKSAAYALSLSCFRGGPVFPGLYIGAAGGIAFSHMPGLPMVAGAAMGMGAMSVAMLGLPMTSVLLPALLFPSDALALTPLVILAVVASYVITAWIGPAKDDVPKAQAVRQ</sequence>
<evidence type="ECO:0000256" key="5">
    <source>
        <dbReference type="SAM" id="Phobius"/>
    </source>
</evidence>
<feature type="transmembrane region" description="Helical" evidence="5">
    <location>
        <begin position="161"/>
        <end position="189"/>
    </location>
</feature>
<comment type="caution">
    <text evidence="6">The sequence shown here is derived from an EMBL/GenBank/DDBJ whole genome shotgun (WGS) entry which is preliminary data.</text>
</comment>
<dbReference type="Gene3D" id="1.10.3080.10">
    <property type="entry name" value="Clc chloride channel"/>
    <property type="match status" value="1"/>
</dbReference>
<feature type="transmembrane region" description="Helical" evidence="5">
    <location>
        <begin position="23"/>
        <end position="46"/>
    </location>
</feature>
<dbReference type="Proteomes" id="UP001499854">
    <property type="component" value="Unassembled WGS sequence"/>
</dbReference>
<feature type="transmembrane region" description="Helical" evidence="5">
    <location>
        <begin position="196"/>
        <end position="220"/>
    </location>
</feature>
<name>A0ABP5DWZ1_9ACTN</name>
<feature type="transmembrane region" description="Helical" evidence="5">
    <location>
        <begin position="71"/>
        <end position="92"/>
    </location>
</feature>
<dbReference type="EMBL" id="BAAAQM010000037">
    <property type="protein sequence ID" value="GAA1986677.1"/>
    <property type="molecule type" value="Genomic_DNA"/>
</dbReference>
<feature type="transmembrane region" description="Helical" evidence="5">
    <location>
        <begin position="380"/>
        <end position="404"/>
    </location>
</feature>
<gene>
    <name evidence="6" type="ORF">GCM10009838_56610</name>
</gene>
<dbReference type="InterPro" id="IPR050368">
    <property type="entry name" value="ClC-type_chloride_channel"/>
</dbReference>
<keyword evidence="7" id="KW-1185">Reference proteome</keyword>
<protein>
    <submittedName>
        <fullName evidence="6">Chloride channel protein</fullName>
    </submittedName>
</protein>
<dbReference type="PRINTS" id="PR00762">
    <property type="entry name" value="CLCHANNEL"/>
</dbReference>
<feature type="transmembrane region" description="Helical" evidence="5">
    <location>
        <begin position="280"/>
        <end position="298"/>
    </location>
</feature>
<dbReference type="InterPro" id="IPR014743">
    <property type="entry name" value="Cl-channel_core"/>
</dbReference>
<proteinExistence type="predicted"/>
<dbReference type="InterPro" id="IPR001807">
    <property type="entry name" value="ClC"/>
</dbReference>
<feature type="transmembrane region" description="Helical" evidence="5">
    <location>
        <begin position="247"/>
        <end position="268"/>
    </location>
</feature>
<accession>A0ABP5DWZ1</accession>
<reference evidence="7" key="1">
    <citation type="journal article" date="2019" name="Int. J. Syst. Evol. Microbiol.">
        <title>The Global Catalogue of Microorganisms (GCM) 10K type strain sequencing project: providing services to taxonomists for standard genome sequencing and annotation.</title>
        <authorList>
            <consortium name="The Broad Institute Genomics Platform"/>
            <consortium name="The Broad Institute Genome Sequencing Center for Infectious Disease"/>
            <person name="Wu L."/>
            <person name="Ma J."/>
        </authorList>
    </citation>
    <scope>NUCLEOTIDE SEQUENCE [LARGE SCALE GENOMIC DNA]</scope>
    <source>
        <strain evidence="7">JCM 16013</strain>
    </source>
</reference>
<dbReference type="PANTHER" id="PTHR43427">
    <property type="entry name" value="CHLORIDE CHANNEL PROTEIN CLC-E"/>
    <property type="match status" value="1"/>
</dbReference>
<evidence type="ECO:0000256" key="3">
    <source>
        <dbReference type="ARBA" id="ARBA00022989"/>
    </source>
</evidence>
<evidence type="ECO:0000256" key="2">
    <source>
        <dbReference type="ARBA" id="ARBA00022692"/>
    </source>
</evidence>
<evidence type="ECO:0000256" key="4">
    <source>
        <dbReference type="ARBA" id="ARBA00023136"/>
    </source>
</evidence>
<dbReference type="SUPFAM" id="SSF81340">
    <property type="entry name" value="Clc chloride channel"/>
    <property type="match status" value="1"/>
</dbReference>
<dbReference type="Pfam" id="PF00654">
    <property type="entry name" value="Voltage_CLC"/>
    <property type="match status" value="1"/>
</dbReference>
<evidence type="ECO:0000313" key="7">
    <source>
        <dbReference type="Proteomes" id="UP001499854"/>
    </source>
</evidence>
<feature type="transmembrane region" description="Helical" evidence="5">
    <location>
        <begin position="411"/>
        <end position="431"/>
    </location>
</feature>
<keyword evidence="2 5" id="KW-0812">Transmembrane</keyword>
<feature type="transmembrane region" description="Helical" evidence="5">
    <location>
        <begin position="349"/>
        <end position="368"/>
    </location>
</feature>
<comment type="subcellular location">
    <subcellularLocation>
        <location evidence="1">Membrane</location>
        <topology evidence="1">Multi-pass membrane protein</topology>
    </subcellularLocation>
</comment>
<dbReference type="RefSeq" id="WP_344660171.1">
    <property type="nucleotide sequence ID" value="NZ_BAAAQM010000037.1"/>
</dbReference>
<keyword evidence="4 5" id="KW-0472">Membrane</keyword>
<keyword evidence="3 5" id="KW-1133">Transmembrane helix</keyword>